<protein>
    <recommendedName>
        <fullName evidence="3">Lipoprotein</fullName>
    </recommendedName>
</protein>
<gene>
    <name evidence="1" type="ORF">H4687_006599</name>
</gene>
<accession>A0A8I0TSU7</accession>
<dbReference type="EMBL" id="JADBGF010000001">
    <property type="protein sequence ID" value="MBE1600470.1"/>
    <property type="molecule type" value="Genomic_DNA"/>
</dbReference>
<organism evidence="1 2">
    <name type="scientific">Streptomyces stelliscabiei</name>
    <dbReference type="NCBI Taxonomy" id="146820"/>
    <lineage>
        <taxon>Bacteria</taxon>
        <taxon>Bacillati</taxon>
        <taxon>Actinomycetota</taxon>
        <taxon>Actinomycetes</taxon>
        <taxon>Kitasatosporales</taxon>
        <taxon>Streptomycetaceae</taxon>
        <taxon>Streptomyces</taxon>
    </lineage>
</organism>
<sequence length="165" mass="17741">MLRRVLAVVCAVSGAVLLSGCTPEIRPLAGVTVDGDGSPRVLVRPCGDAPYTAPTLMGWAGSYEDEPGEDETDTTVWETDGEWSGDADFPLFSPPAAWDAEARGEQRLRSGHTYAFVFYGHTDDQANGSVSFTPADLARLKPGRVWADDRVMGTQAFEDLAERAC</sequence>
<reference evidence="1 2" key="1">
    <citation type="submission" date="2020-10" db="EMBL/GenBank/DDBJ databases">
        <title>Sequencing the genomes of 1000 actinobacteria strains.</title>
        <authorList>
            <person name="Klenk H.-P."/>
        </authorList>
    </citation>
    <scope>NUCLEOTIDE SEQUENCE [LARGE SCALE GENOMIC DNA]</scope>
    <source>
        <strain evidence="1 2">DSM 41803</strain>
    </source>
</reference>
<evidence type="ECO:0000313" key="1">
    <source>
        <dbReference type="EMBL" id="MBE1600470.1"/>
    </source>
</evidence>
<proteinExistence type="predicted"/>
<dbReference type="RefSeq" id="WP_046913500.1">
    <property type="nucleotide sequence ID" value="NZ_JADBGF010000001.1"/>
</dbReference>
<evidence type="ECO:0008006" key="3">
    <source>
        <dbReference type="Google" id="ProtNLM"/>
    </source>
</evidence>
<dbReference type="GeneID" id="86831118"/>
<name>A0A8I0TSU7_9ACTN</name>
<evidence type="ECO:0000313" key="2">
    <source>
        <dbReference type="Proteomes" id="UP000629287"/>
    </source>
</evidence>
<keyword evidence="2" id="KW-1185">Reference proteome</keyword>
<dbReference type="AlphaFoldDB" id="A0A8I0TSU7"/>
<dbReference type="Proteomes" id="UP000629287">
    <property type="component" value="Unassembled WGS sequence"/>
</dbReference>
<dbReference type="PROSITE" id="PS51257">
    <property type="entry name" value="PROKAR_LIPOPROTEIN"/>
    <property type="match status" value="1"/>
</dbReference>
<comment type="caution">
    <text evidence="1">The sequence shown here is derived from an EMBL/GenBank/DDBJ whole genome shotgun (WGS) entry which is preliminary data.</text>
</comment>